<protein>
    <submittedName>
        <fullName evidence="1">Uncharacterized protein</fullName>
    </submittedName>
</protein>
<evidence type="ECO:0000313" key="1">
    <source>
        <dbReference type="EMBL" id="UWZ85230.1"/>
    </source>
</evidence>
<dbReference type="AlphaFoldDB" id="A0A9J7BWH6"/>
<evidence type="ECO:0000313" key="2">
    <source>
        <dbReference type="Proteomes" id="UP001059380"/>
    </source>
</evidence>
<dbReference type="EMBL" id="CP093313">
    <property type="protein sequence ID" value="UWZ85230.1"/>
    <property type="molecule type" value="Genomic_DNA"/>
</dbReference>
<gene>
    <name evidence="1" type="ORF">MOP44_04630</name>
</gene>
<name>A0A9J7BWH6_9BACT</name>
<dbReference type="KEGG" id="orp:MOP44_04630"/>
<proteinExistence type="predicted"/>
<organism evidence="1 2">
    <name type="scientific">Occallatibacter riparius</name>
    <dbReference type="NCBI Taxonomy" id="1002689"/>
    <lineage>
        <taxon>Bacteria</taxon>
        <taxon>Pseudomonadati</taxon>
        <taxon>Acidobacteriota</taxon>
        <taxon>Terriglobia</taxon>
        <taxon>Terriglobales</taxon>
        <taxon>Acidobacteriaceae</taxon>
        <taxon>Occallatibacter</taxon>
    </lineage>
</organism>
<sequence>MIHKDRSQLLVVGPATFMNSPAARSLRRLNVDIVYVEDITIDFLLKGADPEVAIVYSDRPDARMSAAISELQCWSSTIRVVVITRELPPEWPTASSQVDLDLEMATRELVPLIRFLLVLSRSRFPKPAGAVQLGSGYGRVEPGVHIAYLGAHPGDWQFPAQFIAATEAHEAALILGPTSKNKALLTKLKLMVPEADRPIREGTISAVSANNMDITTLTAILQKIIAARDVGSSIVRILTTCGDSSVDHASGQVRLAERLWTRVCSEIPAVLVCAFGVAPPQGFDCAIKTHPFVIMGERLIRNPLCIF</sequence>
<keyword evidence="2" id="KW-1185">Reference proteome</keyword>
<dbReference type="RefSeq" id="WP_260794748.1">
    <property type="nucleotide sequence ID" value="NZ_CP093313.1"/>
</dbReference>
<reference evidence="1" key="1">
    <citation type="submission" date="2021-04" db="EMBL/GenBank/DDBJ databases">
        <title>Phylogenetic analysis of Acidobacteriaceae.</title>
        <authorList>
            <person name="Qiu L."/>
            <person name="Zhang Q."/>
        </authorList>
    </citation>
    <scope>NUCLEOTIDE SEQUENCE</scope>
    <source>
        <strain evidence="1">DSM 25168</strain>
    </source>
</reference>
<dbReference type="Proteomes" id="UP001059380">
    <property type="component" value="Chromosome"/>
</dbReference>
<accession>A0A9J7BWH6</accession>